<feature type="transmembrane region" description="Helical" evidence="1">
    <location>
        <begin position="325"/>
        <end position="348"/>
    </location>
</feature>
<reference evidence="3" key="3">
    <citation type="submission" date="2024-03" db="EMBL/GenBank/DDBJ databases">
        <title>The Genome Sequence of Enterococcus sp. DIV0242b.</title>
        <authorList>
            <consortium name="The Broad Institute Genomics Platform"/>
            <consortium name="The Broad Institute Microbial Omics Core"/>
            <consortium name="The Broad Institute Genomic Center for Infectious Diseases"/>
            <person name="Earl A."/>
            <person name="Manson A."/>
            <person name="Gilmore M."/>
            <person name="Schwartman J."/>
            <person name="Shea T."/>
            <person name="Abouelleil A."/>
            <person name="Cao P."/>
            <person name="Chapman S."/>
            <person name="Cusick C."/>
            <person name="Young S."/>
            <person name="Neafsey D."/>
            <person name="Nusbaum C."/>
            <person name="Birren B."/>
        </authorList>
    </citation>
    <scope>NUCLEOTIDE SEQUENCE</scope>
    <source>
        <strain evidence="3">9E7_DIV0242</strain>
    </source>
</reference>
<dbReference type="PANTHER" id="PTHR38454">
    <property type="entry name" value="INTEGRAL MEMBRANE PROTEIN-RELATED"/>
    <property type="match status" value="1"/>
</dbReference>
<dbReference type="InterPro" id="IPR018580">
    <property type="entry name" value="Uncharacterised_YfhO"/>
</dbReference>
<reference evidence="3" key="2">
    <citation type="submission" date="2017-05" db="EMBL/GenBank/DDBJ databases">
        <authorList>
            <consortium name="The Broad Institute Genomics Platform"/>
            <consortium name="The Broad Institute Genomic Center for Infectious Diseases"/>
            <person name="Earl A."/>
            <person name="Manson A."/>
            <person name="Schwartman J."/>
            <person name="Gilmore M."/>
            <person name="Abouelleil A."/>
            <person name="Cao P."/>
            <person name="Chapman S."/>
            <person name="Cusick C."/>
            <person name="Shea T."/>
            <person name="Young S."/>
            <person name="Neafsey D."/>
            <person name="Nusbaum C."/>
            <person name="Birren B."/>
        </authorList>
    </citation>
    <scope>NUCLEOTIDE SEQUENCE</scope>
    <source>
        <strain evidence="3">9E7_DIV0242</strain>
    </source>
</reference>
<dbReference type="OrthoDB" id="9815466at2"/>
<organism evidence="2">
    <name type="scientific">Candidatus Enterococcus clewellii</name>
    <dbReference type="NCBI Taxonomy" id="1834193"/>
    <lineage>
        <taxon>Bacteria</taxon>
        <taxon>Bacillati</taxon>
        <taxon>Bacillota</taxon>
        <taxon>Bacilli</taxon>
        <taxon>Lactobacillales</taxon>
        <taxon>Enterococcaceae</taxon>
        <taxon>Enterococcus</taxon>
    </lineage>
</organism>
<dbReference type="EMBL" id="CP147247">
    <property type="protein sequence ID" value="WYJ92401.1"/>
    <property type="molecule type" value="Genomic_DNA"/>
</dbReference>
<feature type="transmembrane region" description="Helical" evidence="1">
    <location>
        <begin position="296"/>
        <end position="313"/>
    </location>
</feature>
<sequence>MKKKVGSYIRRNYIALLASFMVPIIIMVIVYAMNDVYLGSDYSILASDSFSQYSNFHASFNNVLHGKQNIFYTWYGSLGLNYWSFSAYYLNSLFTPLVFFFDNGAMPDALYVITLVKFGAIGFSFFVFASQTFPKMSPWQHISFSVAYALMGYTVAYSPVIMWLDAFVYLPWIILGINRILKGKSPQVLFWSYLLLFLSNFYMAFIVGLFSFLFYIAHLFIDWKQYRRSIRFYLITAFSAGGASMVTILPTIMDLRNNGESLEPINNFFTGDTGVWDFVVKNMVAAYDTSKYGSAPFIYVGLIPLIFCCFYFVSKKFSLRSKLGYGFLLLIIVASVYVEPLNLVWHGLHAPNMFLFRFSFLVSFLVIFLGCYGFEAYEKEDRNKLFNICLVLGGLFIASILFSNPKRYNYITNETLYVTIGLLIAYLFFISIYKTKGRVEKFAPILLLALMLVEVFFNTKGMVAGIRSDWGYPKREYYSESYSAIEQLVDQTKTENNSVYRLENLDQVSHNDSFNYGYSGVTMFSSIRNRHSSAYLNGLGYRSLGTNLTINYANNTLLMDALLGVKYNLAKEDPMKFGFQKTAESGDYSLYENQYALPLGVLTDEEIFGTDAVKNQVDLFTHLSGVKDIGIEIIEPRQVTLENTTLTTSGREQIYTEISPTKPQTITWSVYVPAKQQAYISLYPTDMSYMFDSGVEVTVDGVARESQIASTGQYYNLGYYEEGTTVQVTTAFTGARMVKIYKPDILLIDTLDFKKAVEAIQEKGVSFQTTGRTATAAVDLKKDQVLFTTIPYDAGWSAYVDGKKVEIPTFKKAFLTLNVPAGKHKIEFVFLPQGFKIGAILFVSGLVLFQGFAWYDTRKKERGAINE</sequence>
<feature type="transmembrane region" description="Helical" evidence="1">
    <location>
        <begin position="445"/>
        <end position="466"/>
    </location>
</feature>
<evidence type="ECO:0000313" key="2">
    <source>
        <dbReference type="EMBL" id="OTP16081.1"/>
    </source>
</evidence>
<feature type="transmembrane region" description="Helical" evidence="1">
    <location>
        <begin position="835"/>
        <end position="855"/>
    </location>
</feature>
<evidence type="ECO:0000313" key="3">
    <source>
        <dbReference type="EMBL" id="WYJ92401.1"/>
    </source>
</evidence>
<dbReference type="RefSeq" id="WP_086349344.1">
    <property type="nucleotide sequence ID" value="NZ_CP147247.1"/>
</dbReference>
<evidence type="ECO:0000256" key="1">
    <source>
        <dbReference type="SAM" id="Phobius"/>
    </source>
</evidence>
<feature type="transmembrane region" description="Helical" evidence="1">
    <location>
        <begin position="415"/>
        <end position="433"/>
    </location>
</feature>
<proteinExistence type="predicted"/>
<feature type="transmembrane region" description="Helical" evidence="1">
    <location>
        <begin position="385"/>
        <end position="403"/>
    </location>
</feature>
<keyword evidence="1" id="KW-0812">Transmembrane</keyword>
<feature type="transmembrane region" description="Helical" evidence="1">
    <location>
        <begin position="201"/>
        <end position="220"/>
    </location>
</feature>
<dbReference type="Pfam" id="PF09586">
    <property type="entry name" value="YfhO"/>
    <property type="match status" value="1"/>
</dbReference>
<gene>
    <name evidence="2" type="ORF">A5888_002295</name>
    <name evidence="3" type="ORF">A5888_004174</name>
</gene>
<dbReference type="AlphaFoldDB" id="A0A242K6Y7"/>
<evidence type="ECO:0008006" key="5">
    <source>
        <dbReference type="Google" id="ProtNLM"/>
    </source>
</evidence>
<feature type="transmembrane region" description="Helical" evidence="1">
    <location>
        <begin position="232"/>
        <end position="253"/>
    </location>
</feature>
<protein>
    <recommendedName>
        <fullName evidence="5">ABC transporter permease</fullName>
    </recommendedName>
</protein>
<reference evidence="2" key="1">
    <citation type="submission" date="2017-05" db="EMBL/GenBank/DDBJ databases">
        <title>The Genome Sequence of Enterococcus sp. 9E7_DIV0242.</title>
        <authorList>
            <consortium name="The Broad Institute Genomics Platform"/>
            <consortium name="The Broad Institute Genomic Center for Infectious Diseases"/>
            <person name="Earl A."/>
            <person name="Manson A."/>
            <person name="Schwartman J."/>
            <person name="Gilmore M."/>
            <person name="Abouelleil A."/>
            <person name="Cao P."/>
            <person name="Chapman S."/>
            <person name="Cusick C."/>
            <person name="Shea T."/>
            <person name="Young S."/>
            <person name="Neafsey D."/>
            <person name="Nusbaum C."/>
            <person name="Birren B."/>
        </authorList>
    </citation>
    <scope>NUCLEOTIDE SEQUENCE [LARGE SCALE GENOMIC DNA]</scope>
    <source>
        <strain evidence="2">9E7_DIV0242</strain>
    </source>
</reference>
<keyword evidence="4" id="KW-1185">Reference proteome</keyword>
<dbReference type="Proteomes" id="UP000195141">
    <property type="component" value="Chromosome"/>
</dbReference>
<name>A0A242K6Y7_9ENTE</name>
<feature type="transmembrane region" description="Helical" evidence="1">
    <location>
        <begin position="354"/>
        <end position="373"/>
    </location>
</feature>
<dbReference type="EMBL" id="NGMM01000003">
    <property type="protein sequence ID" value="OTP16081.1"/>
    <property type="molecule type" value="Genomic_DNA"/>
</dbReference>
<feature type="transmembrane region" description="Helical" evidence="1">
    <location>
        <begin position="12"/>
        <end position="33"/>
    </location>
</feature>
<accession>A0A242K6Y7</accession>
<feature type="transmembrane region" description="Helical" evidence="1">
    <location>
        <begin position="109"/>
        <end position="133"/>
    </location>
</feature>
<evidence type="ECO:0000313" key="4">
    <source>
        <dbReference type="Proteomes" id="UP000195141"/>
    </source>
</evidence>
<keyword evidence="1" id="KW-0472">Membrane</keyword>
<keyword evidence="1" id="KW-1133">Transmembrane helix</keyword>
<dbReference type="PANTHER" id="PTHR38454:SF1">
    <property type="entry name" value="INTEGRAL MEMBRANE PROTEIN"/>
    <property type="match status" value="1"/>
</dbReference>
<feature type="transmembrane region" description="Helical" evidence="1">
    <location>
        <begin position="139"/>
        <end position="156"/>
    </location>
</feature>